<reference evidence="3 4" key="1">
    <citation type="submission" date="2020-08" db="EMBL/GenBank/DDBJ databases">
        <title>Bridging the membrane lipid divide: bacteria of the FCB group superphylum have the potential to synthesize archaeal ether lipids.</title>
        <authorList>
            <person name="Villanueva L."/>
            <person name="Von Meijenfeldt F.A.B."/>
            <person name="Westbye A.B."/>
            <person name="Yadav S."/>
            <person name="Hopmans E.C."/>
            <person name="Dutilh B.E."/>
            <person name="Sinninghe Damste J.S."/>
        </authorList>
    </citation>
    <scope>NUCLEOTIDE SEQUENCE [LARGE SCALE GENOMIC DNA]</scope>
    <source>
        <strain evidence="3">NIOZ-UU36</strain>
    </source>
</reference>
<dbReference type="Gene3D" id="3.40.250.10">
    <property type="entry name" value="Rhodanese-like domain"/>
    <property type="match status" value="1"/>
</dbReference>
<comment type="caution">
    <text evidence="3">The sequence shown here is derived from an EMBL/GenBank/DDBJ whole genome shotgun (WGS) entry which is preliminary data.</text>
</comment>
<proteinExistence type="predicted"/>
<keyword evidence="1" id="KW-1133">Transmembrane helix</keyword>
<dbReference type="InterPro" id="IPR050229">
    <property type="entry name" value="GlpE_sulfurtransferase"/>
</dbReference>
<dbReference type="PROSITE" id="PS50206">
    <property type="entry name" value="RHODANESE_3"/>
    <property type="match status" value="1"/>
</dbReference>
<accession>A0A8J6NID5</accession>
<keyword evidence="1" id="KW-0472">Membrane</keyword>
<dbReference type="PANTHER" id="PTHR43031">
    <property type="entry name" value="FAD-DEPENDENT OXIDOREDUCTASE"/>
    <property type="match status" value="1"/>
</dbReference>
<evidence type="ECO:0000256" key="1">
    <source>
        <dbReference type="SAM" id="Phobius"/>
    </source>
</evidence>
<feature type="domain" description="Rhodanese" evidence="2">
    <location>
        <begin position="63"/>
        <end position="151"/>
    </location>
</feature>
<keyword evidence="1" id="KW-0812">Transmembrane</keyword>
<dbReference type="AlphaFoldDB" id="A0A8J6NID5"/>
<dbReference type="CDD" id="cd00158">
    <property type="entry name" value="RHOD"/>
    <property type="match status" value="1"/>
</dbReference>
<evidence type="ECO:0000313" key="4">
    <source>
        <dbReference type="Proteomes" id="UP000614469"/>
    </source>
</evidence>
<name>A0A8J6NID5_9CHLR</name>
<dbReference type="EMBL" id="JACNJN010000077">
    <property type="protein sequence ID" value="MBC8334700.1"/>
    <property type="molecule type" value="Genomic_DNA"/>
</dbReference>
<feature type="transmembrane region" description="Helical" evidence="1">
    <location>
        <begin position="20"/>
        <end position="38"/>
    </location>
</feature>
<protein>
    <submittedName>
        <fullName evidence="3">Rhodanese-like domain-containing protein</fullName>
    </submittedName>
</protein>
<dbReference type="InterPro" id="IPR001763">
    <property type="entry name" value="Rhodanese-like_dom"/>
</dbReference>
<dbReference type="SMART" id="SM00450">
    <property type="entry name" value="RHOD"/>
    <property type="match status" value="1"/>
</dbReference>
<dbReference type="Pfam" id="PF00581">
    <property type="entry name" value="Rhodanese"/>
    <property type="match status" value="1"/>
</dbReference>
<evidence type="ECO:0000313" key="3">
    <source>
        <dbReference type="EMBL" id="MBC8334700.1"/>
    </source>
</evidence>
<dbReference type="Proteomes" id="UP000614469">
    <property type="component" value="Unassembled WGS sequence"/>
</dbReference>
<organism evidence="3 4">
    <name type="scientific">Candidatus Desulfolinea nitratireducens</name>
    <dbReference type="NCBI Taxonomy" id="2841698"/>
    <lineage>
        <taxon>Bacteria</taxon>
        <taxon>Bacillati</taxon>
        <taxon>Chloroflexota</taxon>
        <taxon>Anaerolineae</taxon>
        <taxon>Anaerolineales</taxon>
        <taxon>Anaerolineales incertae sedis</taxon>
        <taxon>Candidatus Desulfolinea</taxon>
    </lineage>
</organism>
<dbReference type="SUPFAM" id="SSF52821">
    <property type="entry name" value="Rhodanese/Cell cycle control phosphatase"/>
    <property type="match status" value="1"/>
</dbReference>
<dbReference type="InterPro" id="IPR036873">
    <property type="entry name" value="Rhodanese-like_dom_sf"/>
</dbReference>
<sequence length="153" mass="16630">MTKKQKKALRKKAKNNQQQLWIVLAIVTIAIIAIFIATQSPTTPATINALPAEINTGLAFEKYEEGAFLLDVRTPEEWAEYHVPGATLITLDQLEARVSEVPFDQEVIIICRSGNRSQVGRDILLAAGHRSVTSIAGGIKGWDAAGHPTVTGE</sequence>
<evidence type="ECO:0000259" key="2">
    <source>
        <dbReference type="PROSITE" id="PS50206"/>
    </source>
</evidence>
<dbReference type="PANTHER" id="PTHR43031:SF1">
    <property type="entry name" value="PYRIDINE NUCLEOTIDE-DISULPHIDE OXIDOREDUCTASE"/>
    <property type="match status" value="1"/>
</dbReference>
<gene>
    <name evidence="3" type="ORF">H8E29_05505</name>
</gene>